<keyword evidence="5" id="KW-1185">Reference proteome</keyword>
<evidence type="ECO:0000256" key="2">
    <source>
        <dbReference type="SAM" id="Phobius"/>
    </source>
</evidence>
<proteinExistence type="predicted"/>
<keyword evidence="1" id="KW-0863">Zinc-finger</keyword>
<dbReference type="SMART" id="SM00184">
    <property type="entry name" value="RING"/>
    <property type="match status" value="1"/>
</dbReference>
<keyword evidence="2" id="KW-0812">Transmembrane</keyword>
<accession>A0AAV1AXP1</accession>
<keyword evidence="1" id="KW-0862">Zinc</keyword>
<dbReference type="PANTHER" id="PTHR46592:SF5">
    <property type="entry name" value="ANAPHASE-PROMOTING COMPLEX SUBUNIT 11 RING-H2 FINGER PROTEIN"/>
    <property type="match status" value="1"/>
</dbReference>
<dbReference type="InterPro" id="IPR044289">
    <property type="entry name" value="ATL67-70"/>
</dbReference>
<organism evidence="4 5">
    <name type="scientific">Vicia faba</name>
    <name type="common">Broad bean</name>
    <name type="synonym">Faba vulgaris</name>
    <dbReference type="NCBI Taxonomy" id="3906"/>
    <lineage>
        <taxon>Eukaryota</taxon>
        <taxon>Viridiplantae</taxon>
        <taxon>Streptophyta</taxon>
        <taxon>Embryophyta</taxon>
        <taxon>Tracheophyta</taxon>
        <taxon>Spermatophyta</taxon>
        <taxon>Magnoliopsida</taxon>
        <taxon>eudicotyledons</taxon>
        <taxon>Gunneridae</taxon>
        <taxon>Pentapetalae</taxon>
        <taxon>rosids</taxon>
        <taxon>fabids</taxon>
        <taxon>Fabales</taxon>
        <taxon>Fabaceae</taxon>
        <taxon>Papilionoideae</taxon>
        <taxon>50 kb inversion clade</taxon>
        <taxon>NPAAA clade</taxon>
        <taxon>Hologalegina</taxon>
        <taxon>IRL clade</taxon>
        <taxon>Fabeae</taxon>
        <taxon>Vicia</taxon>
    </lineage>
</organism>
<dbReference type="InterPro" id="IPR001841">
    <property type="entry name" value="Znf_RING"/>
</dbReference>
<dbReference type="AlphaFoldDB" id="A0AAV1AXP1"/>
<reference evidence="4 5" key="1">
    <citation type="submission" date="2023-01" db="EMBL/GenBank/DDBJ databases">
        <authorList>
            <person name="Kreplak J."/>
        </authorList>
    </citation>
    <scope>NUCLEOTIDE SEQUENCE [LARGE SCALE GENOMIC DNA]</scope>
</reference>
<dbReference type="GO" id="GO:0016740">
    <property type="term" value="F:transferase activity"/>
    <property type="evidence" value="ECO:0007669"/>
    <property type="project" value="InterPro"/>
</dbReference>
<dbReference type="Gene3D" id="3.30.40.10">
    <property type="entry name" value="Zinc/RING finger domain, C3HC4 (zinc finger)"/>
    <property type="match status" value="1"/>
</dbReference>
<dbReference type="GO" id="GO:0008270">
    <property type="term" value="F:zinc ion binding"/>
    <property type="evidence" value="ECO:0007669"/>
    <property type="project" value="UniProtKB-KW"/>
</dbReference>
<dbReference type="InterPro" id="IPR013083">
    <property type="entry name" value="Znf_RING/FYVE/PHD"/>
</dbReference>
<dbReference type="PANTHER" id="PTHR46592">
    <property type="entry name" value="RING-H2 FINGER PROTEIN ATL67"/>
    <property type="match status" value="1"/>
</dbReference>
<dbReference type="GO" id="GO:0016567">
    <property type="term" value="P:protein ubiquitination"/>
    <property type="evidence" value="ECO:0007669"/>
    <property type="project" value="InterPro"/>
</dbReference>
<dbReference type="PROSITE" id="PS50089">
    <property type="entry name" value="ZF_RING_2"/>
    <property type="match status" value="1"/>
</dbReference>
<protein>
    <recommendedName>
        <fullName evidence="3">RING-type domain-containing protein</fullName>
    </recommendedName>
</protein>
<gene>
    <name evidence="4" type="ORF">VFH_V071120</name>
</gene>
<sequence>MNTIQELDIFTRLFLLLIFLALFIRVCYVYFSLRSDQRIQDPNFNLTPIQHSRADEKSTVIGLSRSVINSYHTFPFNKNHIATINKDSDYDTICSICISDYKEQEILKMMPQCRHYFHRNCVDTWLKVNASCPICRNSLLQGNDGDVSNLEAV</sequence>
<dbReference type="Pfam" id="PF13639">
    <property type="entry name" value="zf-RING_2"/>
    <property type="match status" value="1"/>
</dbReference>
<evidence type="ECO:0000313" key="4">
    <source>
        <dbReference type="EMBL" id="CAI8613217.1"/>
    </source>
</evidence>
<name>A0AAV1AXP1_VICFA</name>
<evidence type="ECO:0000259" key="3">
    <source>
        <dbReference type="PROSITE" id="PS50089"/>
    </source>
</evidence>
<keyword evidence="2" id="KW-1133">Transmembrane helix</keyword>
<dbReference type="SUPFAM" id="SSF57850">
    <property type="entry name" value="RING/U-box"/>
    <property type="match status" value="1"/>
</dbReference>
<dbReference type="Proteomes" id="UP001157006">
    <property type="component" value="Chromosome 5"/>
</dbReference>
<dbReference type="EMBL" id="OX451740">
    <property type="protein sequence ID" value="CAI8613217.1"/>
    <property type="molecule type" value="Genomic_DNA"/>
</dbReference>
<evidence type="ECO:0000313" key="5">
    <source>
        <dbReference type="Proteomes" id="UP001157006"/>
    </source>
</evidence>
<keyword evidence="2" id="KW-0472">Membrane</keyword>
<feature type="domain" description="RING-type" evidence="3">
    <location>
        <begin position="94"/>
        <end position="136"/>
    </location>
</feature>
<feature type="transmembrane region" description="Helical" evidence="2">
    <location>
        <begin position="12"/>
        <end position="31"/>
    </location>
</feature>
<evidence type="ECO:0000256" key="1">
    <source>
        <dbReference type="PROSITE-ProRule" id="PRU00175"/>
    </source>
</evidence>
<keyword evidence="1" id="KW-0479">Metal-binding</keyword>